<evidence type="ECO:0000313" key="1">
    <source>
        <dbReference type="EMBL" id="KAF9514969.1"/>
    </source>
</evidence>
<dbReference type="AlphaFoldDB" id="A0A9P6AZN1"/>
<reference evidence="1" key="1">
    <citation type="journal article" date="2020" name="Nat. Commun.">
        <title>Large-scale genome sequencing of mycorrhizal fungi provides insights into the early evolution of symbiotic traits.</title>
        <authorList>
            <person name="Miyauchi S."/>
            <person name="Kiss E."/>
            <person name="Kuo A."/>
            <person name="Drula E."/>
            <person name="Kohler A."/>
            <person name="Sanchez-Garcia M."/>
            <person name="Morin E."/>
            <person name="Andreopoulos B."/>
            <person name="Barry K.W."/>
            <person name="Bonito G."/>
            <person name="Buee M."/>
            <person name="Carver A."/>
            <person name="Chen C."/>
            <person name="Cichocki N."/>
            <person name="Clum A."/>
            <person name="Culley D."/>
            <person name="Crous P.W."/>
            <person name="Fauchery L."/>
            <person name="Girlanda M."/>
            <person name="Hayes R.D."/>
            <person name="Keri Z."/>
            <person name="LaButti K."/>
            <person name="Lipzen A."/>
            <person name="Lombard V."/>
            <person name="Magnuson J."/>
            <person name="Maillard F."/>
            <person name="Murat C."/>
            <person name="Nolan M."/>
            <person name="Ohm R.A."/>
            <person name="Pangilinan J."/>
            <person name="Pereira M.F."/>
            <person name="Perotto S."/>
            <person name="Peter M."/>
            <person name="Pfister S."/>
            <person name="Riley R."/>
            <person name="Sitrit Y."/>
            <person name="Stielow J.B."/>
            <person name="Szollosi G."/>
            <person name="Zifcakova L."/>
            <person name="Stursova M."/>
            <person name="Spatafora J.W."/>
            <person name="Tedersoo L."/>
            <person name="Vaario L.M."/>
            <person name="Yamada A."/>
            <person name="Yan M."/>
            <person name="Wang P."/>
            <person name="Xu J."/>
            <person name="Bruns T."/>
            <person name="Baldrian P."/>
            <person name="Vilgalys R."/>
            <person name="Dunand C."/>
            <person name="Henrissat B."/>
            <person name="Grigoriev I.V."/>
            <person name="Hibbett D."/>
            <person name="Nagy L.G."/>
            <person name="Martin F.M."/>
        </authorList>
    </citation>
    <scope>NUCLEOTIDE SEQUENCE</scope>
    <source>
        <strain evidence="1">UP504</strain>
    </source>
</reference>
<comment type="caution">
    <text evidence="1">The sequence shown here is derived from an EMBL/GenBank/DDBJ whole genome shotgun (WGS) entry which is preliminary data.</text>
</comment>
<accession>A0A9P6AZN1</accession>
<keyword evidence="2" id="KW-1185">Reference proteome</keyword>
<gene>
    <name evidence="1" type="ORF">BS47DRAFT_1294509</name>
</gene>
<protein>
    <submittedName>
        <fullName evidence="1">Uncharacterized protein</fullName>
    </submittedName>
</protein>
<dbReference type="OrthoDB" id="2676448at2759"/>
<dbReference type="Proteomes" id="UP000886523">
    <property type="component" value="Unassembled WGS sequence"/>
</dbReference>
<proteinExistence type="predicted"/>
<organism evidence="1 2">
    <name type="scientific">Hydnum rufescens UP504</name>
    <dbReference type="NCBI Taxonomy" id="1448309"/>
    <lineage>
        <taxon>Eukaryota</taxon>
        <taxon>Fungi</taxon>
        <taxon>Dikarya</taxon>
        <taxon>Basidiomycota</taxon>
        <taxon>Agaricomycotina</taxon>
        <taxon>Agaricomycetes</taxon>
        <taxon>Cantharellales</taxon>
        <taxon>Hydnaceae</taxon>
        <taxon>Hydnum</taxon>
    </lineage>
</organism>
<dbReference type="EMBL" id="MU128955">
    <property type="protein sequence ID" value="KAF9514969.1"/>
    <property type="molecule type" value="Genomic_DNA"/>
</dbReference>
<feature type="non-terminal residue" evidence="1">
    <location>
        <position position="1"/>
    </location>
</feature>
<evidence type="ECO:0000313" key="2">
    <source>
        <dbReference type="Proteomes" id="UP000886523"/>
    </source>
</evidence>
<name>A0A9P6AZN1_9AGAM</name>
<sequence length="50" mass="5710">IGEAIKWHSTTIQTAIKRYNTLCLSTNPPWLKLTFKDVVEDGFLSNFVVL</sequence>